<sequence>MVTFNYKNQCNDSIWLGSISIPSIGDIDPEYTPGTSKIVQMPDQWRGFIWARTKCSQNASSYFSCETGDCGYGKKICDSPVPNVPVTLLNFSITNSVVSYELSLNHGQNVPVRIQPVGGSLVDGTGLCPVADCVQDFSTLCPPDLVAKDKNGQYVGCYSACDAYKDPRYCCSGPFATPQACKPSEYSNIFKKACNLAHTYWGDNQPPIHRCARATSYNITFCPA</sequence>
<dbReference type="PIRSF" id="PIRSF002703">
    <property type="entry name" value="Thaumatin"/>
    <property type="match status" value="1"/>
</dbReference>
<accession>A0A2N9GNY5</accession>
<dbReference type="EMBL" id="OIVN01002168">
    <property type="protein sequence ID" value="SPD01193.1"/>
    <property type="molecule type" value="Genomic_DNA"/>
</dbReference>
<gene>
    <name evidence="3" type="ORF">FSB_LOCUS29075</name>
</gene>
<comment type="similarity">
    <text evidence="1">Belongs to the thaumatin family.</text>
</comment>
<dbReference type="Pfam" id="PF00314">
    <property type="entry name" value="Thaumatin"/>
    <property type="match status" value="1"/>
</dbReference>
<evidence type="ECO:0000313" key="3">
    <source>
        <dbReference type="EMBL" id="SPD01193.1"/>
    </source>
</evidence>
<feature type="disulfide bond" evidence="2">
    <location>
        <begin position="55"/>
        <end position="65"/>
    </location>
</feature>
<feature type="disulfide bond" evidence="2">
    <location>
        <begin position="171"/>
        <end position="181"/>
    </location>
</feature>
<proteinExistence type="inferred from homology"/>
<feature type="disulfide bond" evidence="2">
    <location>
        <begin position="70"/>
        <end position="77"/>
    </location>
</feature>
<feature type="disulfide bond" evidence="2">
    <location>
        <begin position="161"/>
        <end position="170"/>
    </location>
</feature>
<dbReference type="PRINTS" id="PR00347">
    <property type="entry name" value="THAUMATIN"/>
</dbReference>
<name>A0A2N9GNY5_FAGSY</name>
<feature type="disulfide bond" evidence="2">
    <location>
        <begin position="128"/>
        <end position="211"/>
    </location>
</feature>
<evidence type="ECO:0008006" key="4">
    <source>
        <dbReference type="Google" id="ProtNLM"/>
    </source>
</evidence>
<evidence type="ECO:0000256" key="1">
    <source>
        <dbReference type="ARBA" id="ARBA00010607"/>
    </source>
</evidence>
<feature type="disulfide bond" evidence="2">
    <location>
        <begin position="10"/>
        <end position="222"/>
    </location>
</feature>
<dbReference type="SUPFAM" id="SSF49870">
    <property type="entry name" value="Osmotin, thaumatin-like protein"/>
    <property type="match status" value="1"/>
</dbReference>
<reference evidence="3" key="1">
    <citation type="submission" date="2018-02" db="EMBL/GenBank/DDBJ databases">
        <authorList>
            <person name="Cohen D.B."/>
            <person name="Kent A.D."/>
        </authorList>
    </citation>
    <scope>NUCLEOTIDE SEQUENCE</scope>
</reference>
<dbReference type="PROSITE" id="PS51367">
    <property type="entry name" value="THAUMATIN_2"/>
    <property type="match status" value="1"/>
</dbReference>
<dbReference type="InterPro" id="IPR037176">
    <property type="entry name" value="Osmotin/thaumatin-like_sf"/>
</dbReference>
<feature type="disulfide bond" evidence="2">
    <location>
        <begin position="141"/>
        <end position="157"/>
    </location>
</feature>
<dbReference type="SMART" id="SM00205">
    <property type="entry name" value="THN"/>
    <property type="match status" value="1"/>
</dbReference>
<protein>
    <recommendedName>
        <fullName evidence="4">Thaumatin-like protein</fullName>
    </recommendedName>
</protein>
<dbReference type="AlphaFoldDB" id="A0A2N9GNY5"/>
<evidence type="ECO:0000256" key="2">
    <source>
        <dbReference type="PIRSR" id="PIRSR002703-1"/>
    </source>
</evidence>
<feature type="disulfide bond" evidence="2">
    <location>
        <begin position="133"/>
        <end position="194"/>
    </location>
</feature>
<keyword evidence="2" id="KW-1015">Disulfide bond</keyword>
<dbReference type="InterPro" id="IPR001938">
    <property type="entry name" value="Thaumatin"/>
</dbReference>
<dbReference type="PANTHER" id="PTHR31048">
    <property type="entry name" value="OS03G0233200 PROTEIN"/>
    <property type="match status" value="1"/>
</dbReference>
<organism evidence="3">
    <name type="scientific">Fagus sylvatica</name>
    <name type="common">Beechnut</name>
    <dbReference type="NCBI Taxonomy" id="28930"/>
    <lineage>
        <taxon>Eukaryota</taxon>
        <taxon>Viridiplantae</taxon>
        <taxon>Streptophyta</taxon>
        <taxon>Embryophyta</taxon>
        <taxon>Tracheophyta</taxon>
        <taxon>Spermatophyta</taxon>
        <taxon>Magnoliopsida</taxon>
        <taxon>eudicotyledons</taxon>
        <taxon>Gunneridae</taxon>
        <taxon>Pentapetalae</taxon>
        <taxon>rosids</taxon>
        <taxon>fabids</taxon>
        <taxon>Fagales</taxon>
        <taxon>Fagaceae</taxon>
        <taxon>Fagus</taxon>
    </lineage>
</organism>
<dbReference type="Gene3D" id="2.60.110.10">
    <property type="entry name" value="Thaumatin"/>
    <property type="match status" value="1"/>
</dbReference>